<name>A0A1E3W998_9HYPH</name>
<accession>A0A1E3W998</accession>
<reference evidence="1 2" key="1">
    <citation type="journal article" date="2016" name="Environ. Microbiol.">
        <title>New Methyloceanibacter diversity from North Sea sediments includes methanotroph containing solely the soluble methane monooxygenase.</title>
        <authorList>
            <person name="Vekeman B."/>
            <person name="Kerckhof F.M."/>
            <person name="Cremers G."/>
            <person name="de Vos P."/>
            <person name="Vandamme P."/>
            <person name="Boon N."/>
            <person name="Op den Camp H.J."/>
            <person name="Heylen K."/>
        </authorList>
    </citation>
    <scope>NUCLEOTIDE SEQUENCE [LARGE SCALE GENOMIC DNA]</scope>
    <source>
        <strain evidence="1 2">R-67177</strain>
    </source>
</reference>
<organism evidence="1 2">
    <name type="scientific">Methyloceanibacter marginalis</name>
    <dbReference type="NCBI Taxonomy" id="1774971"/>
    <lineage>
        <taxon>Bacteria</taxon>
        <taxon>Pseudomonadati</taxon>
        <taxon>Pseudomonadota</taxon>
        <taxon>Alphaproteobacteria</taxon>
        <taxon>Hyphomicrobiales</taxon>
        <taxon>Hyphomicrobiaceae</taxon>
        <taxon>Methyloceanibacter</taxon>
    </lineage>
</organism>
<protein>
    <submittedName>
        <fullName evidence="1">Uncharacterized protein</fullName>
    </submittedName>
</protein>
<dbReference type="OrthoDB" id="8449632at2"/>
<dbReference type="EMBL" id="LPWD01000342">
    <property type="protein sequence ID" value="ODS02320.1"/>
    <property type="molecule type" value="Genomic_DNA"/>
</dbReference>
<evidence type="ECO:0000313" key="1">
    <source>
        <dbReference type="EMBL" id="ODS02320.1"/>
    </source>
</evidence>
<comment type="caution">
    <text evidence="1">The sequence shown here is derived from an EMBL/GenBank/DDBJ whole genome shotgun (WGS) entry which is preliminary data.</text>
</comment>
<evidence type="ECO:0000313" key="2">
    <source>
        <dbReference type="Proteomes" id="UP000095042"/>
    </source>
</evidence>
<dbReference type="RefSeq" id="WP_069624498.1">
    <property type="nucleotide sequence ID" value="NZ_LPWD01000342.1"/>
</dbReference>
<sequence length="73" mass="8153">MAAESLVQMLEEIAVGLKAGDEEVYGWLREQLKECGASEISVELAMGVIARLLPEEAQGNLELAEHYNRRWAH</sequence>
<proteinExistence type="predicted"/>
<keyword evidence="2" id="KW-1185">Reference proteome</keyword>
<dbReference type="Proteomes" id="UP000095042">
    <property type="component" value="Unassembled WGS sequence"/>
</dbReference>
<gene>
    <name evidence="1" type="ORF">AUC71_15985</name>
</gene>
<dbReference type="AlphaFoldDB" id="A0A1E3W998"/>